<dbReference type="InterPro" id="IPR029063">
    <property type="entry name" value="SAM-dependent_MTases_sf"/>
</dbReference>
<keyword evidence="5" id="KW-1185">Reference proteome</keyword>
<dbReference type="GO" id="GO:0032259">
    <property type="term" value="P:methylation"/>
    <property type="evidence" value="ECO:0007669"/>
    <property type="project" value="UniProtKB-KW"/>
</dbReference>
<keyword evidence="3" id="KW-0802">TPR repeat</keyword>
<dbReference type="RefSeq" id="WP_254158885.1">
    <property type="nucleotide sequence ID" value="NZ_JAHESF010000001.1"/>
</dbReference>
<dbReference type="Proteomes" id="UP001319200">
    <property type="component" value="Unassembled WGS sequence"/>
</dbReference>
<dbReference type="InterPro" id="IPR038375">
    <property type="entry name" value="NDUFAF7_sf"/>
</dbReference>
<proteinExistence type="predicted"/>
<sequence>MLRIVDPYKPFSRSRLWEYQRLYFEEAGIDAWKDGVVPHYITSNRFTARAYAEIVFAFLRDVARQQVTSDEPLYILELGGGSGRFAYHFLTCLETCCDEAGFTVPHFRYVLTDLAQKNVDFWMQHDRLKPFVERQWLDVARFDATADDTIHLLYAGVSLQAGTCHQPLILIGNYFFDSIPQELFYVEDHELYSCKVALCAEGNMKDTTSFTLPDLQLRYVYKKCRSGYFTEKEFNKILSRYKEQFEASHVLFPHTGLRCLERLRSFSSKGFMLLSCDKGQHRLEGLDNMPAPQPVNHGSFSLNVNYHAIRFFYEQQGALSLFPPHGYTGINVACLLSLEDAEKYSETRSAYQRSVSDLGPDDFFTLKKHFEKFIDTMSIAHLLAHFRLSHYDARFFKQCTAHLITLLPQASEDEKAAVRAMAAQIWKGYYFIGESQDLAFDLGIICYEISYYKDAIFYFGKSMKNYPDVAAPLFFNLAACHYQLREDDRAWQYLQKTLALDPAHEPAQLLLQEMGR</sequence>
<dbReference type="SUPFAM" id="SSF48452">
    <property type="entry name" value="TPR-like"/>
    <property type="match status" value="1"/>
</dbReference>
<dbReference type="InterPro" id="IPR019734">
    <property type="entry name" value="TPR_rpt"/>
</dbReference>
<dbReference type="SUPFAM" id="SSF53335">
    <property type="entry name" value="S-adenosyl-L-methionine-dependent methyltransferases"/>
    <property type="match status" value="1"/>
</dbReference>
<dbReference type="Pfam" id="PF02636">
    <property type="entry name" value="Methyltransf_28"/>
    <property type="match status" value="1"/>
</dbReference>
<organism evidence="4 5">
    <name type="scientific">Chryseosolibacter histidini</name>
    <dbReference type="NCBI Taxonomy" id="2782349"/>
    <lineage>
        <taxon>Bacteria</taxon>
        <taxon>Pseudomonadati</taxon>
        <taxon>Bacteroidota</taxon>
        <taxon>Cytophagia</taxon>
        <taxon>Cytophagales</taxon>
        <taxon>Chryseotaleaceae</taxon>
        <taxon>Chryseosolibacter</taxon>
    </lineage>
</organism>
<reference evidence="4 5" key="1">
    <citation type="submission" date="2021-05" db="EMBL/GenBank/DDBJ databases">
        <title>A Polyphasic approach of four new species of the genus Ohtaekwangia: Ohtaekwangia histidinii sp. nov., Ohtaekwangia cretensis sp. nov., Ohtaekwangia indiensis sp. nov., Ohtaekwangia reichenbachii sp. nov. from diverse environment.</title>
        <authorList>
            <person name="Octaviana S."/>
        </authorList>
    </citation>
    <scope>NUCLEOTIDE SEQUENCE [LARGE SCALE GENOMIC DNA]</scope>
    <source>
        <strain evidence="4 5">PWU4</strain>
    </source>
</reference>
<dbReference type="InterPro" id="IPR011990">
    <property type="entry name" value="TPR-like_helical_dom_sf"/>
</dbReference>
<dbReference type="PROSITE" id="PS50005">
    <property type="entry name" value="TPR"/>
    <property type="match status" value="1"/>
</dbReference>
<keyword evidence="1" id="KW-0489">Methyltransferase</keyword>
<feature type="repeat" description="TPR" evidence="3">
    <location>
        <begin position="471"/>
        <end position="504"/>
    </location>
</feature>
<comment type="caution">
    <text evidence="4">The sequence shown here is derived from an EMBL/GenBank/DDBJ whole genome shotgun (WGS) entry which is preliminary data.</text>
</comment>
<evidence type="ECO:0000256" key="2">
    <source>
        <dbReference type="ARBA" id="ARBA00022679"/>
    </source>
</evidence>
<dbReference type="Gene3D" id="3.40.50.12710">
    <property type="match status" value="1"/>
</dbReference>
<keyword evidence="2" id="KW-0808">Transferase</keyword>
<protein>
    <recommendedName>
        <fullName evidence="6">Tetratricopeptide repeat protein</fullName>
    </recommendedName>
</protein>
<gene>
    <name evidence="4" type="ORF">KK083_00535</name>
</gene>
<evidence type="ECO:0000256" key="1">
    <source>
        <dbReference type="ARBA" id="ARBA00022603"/>
    </source>
</evidence>
<accession>A0AAP2DK49</accession>
<dbReference type="AlphaFoldDB" id="A0AAP2DK49"/>
<evidence type="ECO:0000313" key="4">
    <source>
        <dbReference type="EMBL" id="MBT1695339.1"/>
    </source>
</evidence>
<evidence type="ECO:0000313" key="5">
    <source>
        <dbReference type="Proteomes" id="UP001319200"/>
    </source>
</evidence>
<name>A0AAP2DK49_9BACT</name>
<dbReference type="Gene3D" id="1.25.40.10">
    <property type="entry name" value="Tetratricopeptide repeat domain"/>
    <property type="match status" value="1"/>
</dbReference>
<evidence type="ECO:0000256" key="3">
    <source>
        <dbReference type="PROSITE-ProRule" id="PRU00339"/>
    </source>
</evidence>
<dbReference type="EMBL" id="JAHESF010000001">
    <property type="protein sequence ID" value="MBT1695339.1"/>
    <property type="molecule type" value="Genomic_DNA"/>
</dbReference>
<dbReference type="GO" id="GO:0008168">
    <property type="term" value="F:methyltransferase activity"/>
    <property type="evidence" value="ECO:0007669"/>
    <property type="project" value="UniProtKB-KW"/>
</dbReference>
<dbReference type="InterPro" id="IPR003788">
    <property type="entry name" value="NDUFAF7"/>
</dbReference>
<evidence type="ECO:0008006" key="6">
    <source>
        <dbReference type="Google" id="ProtNLM"/>
    </source>
</evidence>